<dbReference type="Gene3D" id="1.20.1260.10">
    <property type="match status" value="1"/>
</dbReference>
<feature type="region of interest" description="Disordered" evidence="1">
    <location>
        <begin position="151"/>
        <end position="172"/>
    </location>
</feature>
<protein>
    <recommendedName>
        <fullName evidence="2">DUF4439 domain-containing protein</fullName>
    </recommendedName>
</protein>
<organism evidence="3 4">
    <name type="scientific">Gordonia polyisoprenivorans (strain DSM 44266 / VH2)</name>
    <dbReference type="NCBI Taxonomy" id="1112204"/>
    <lineage>
        <taxon>Bacteria</taxon>
        <taxon>Bacillati</taxon>
        <taxon>Actinomycetota</taxon>
        <taxon>Actinomycetes</taxon>
        <taxon>Mycobacteriales</taxon>
        <taxon>Gordoniaceae</taxon>
        <taxon>Gordonia</taxon>
    </lineage>
</organism>
<dbReference type="Pfam" id="PF14530">
    <property type="entry name" value="DUF4439"/>
    <property type="match status" value="1"/>
</dbReference>
<evidence type="ECO:0000256" key="1">
    <source>
        <dbReference type="SAM" id="MobiDB-lite"/>
    </source>
</evidence>
<evidence type="ECO:0000313" key="4">
    <source>
        <dbReference type="Proteomes" id="UP000009154"/>
    </source>
</evidence>
<dbReference type="KEGG" id="gpo:GPOL_c20460"/>
<feature type="domain" description="DUF4439" evidence="2">
    <location>
        <begin position="227"/>
        <end position="361"/>
    </location>
</feature>
<evidence type="ECO:0000259" key="2">
    <source>
        <dbReference type="Pfam" id="PF14530"/>
    </source>
</evidence>
<proteinExistence type="predicted"/>
<dbReference type="Proteomes" id="UP000009154">
    <property type="component" value="Chromosome"/>
</dbReference>
<keyword evidence="4" id="KW-1185">Reference proteome</keyword>
<dbReference type="InterPro" id="IPR009078">
    <property type="entry name" value="Ferritin-like_SF"/>
</dbReference>
<name>H6MYU4_GORPV</name>
<dbReference type="InterPro" id="IPR012347">
    <property type="entry name" value="Ferritin-like"/>
</dbReference>
<sequence length="362" mass="36774">MRLRRRPSIVEDASGPDEVRADGRAAITVPPRPTGIMCRVSLPHPGEPTGRSAGISRRTLLRGSAVAGIGMVTVTVAAGCDRGPDPAETTAQALLPLARSALADAAAARALAPQVTDYSAALGVIAEQRAQHAQALREEITRLDQTLTGQIAPSGTATSSAAPPGTPTQAANSLEGLRSSLNSSAKAARAAAIALAGYSAGLAGGRRRLDDNSRGGSAGMSPTTDSLTDAADAENAAIFTYGVLTAFVSATRRSTVEDNLTAHRAARDAVNDAITKAGGTPPEPAAGYTLPLKVNDPVSAAKAALAAEVDCTVAYRSVLEKADSGSARTLGVDQLTGSALRAADWRIALGDKPTTVAFPGQR</sequence>
<dbReference type="eggNOG" id="ENOG50334B4">
    <property type="taxonomic scope" value="Bacteria"/>
</dbReference>
<dbReference type="SUPFAM" id="SSF47240">
    <property type="entry name" value="Ferritin-like"/>
    <property type="match status" value="1"/>
</dbReference>
<dbReference type="STRING" id="1112204.GPOL_c20460"/>
<dbReference type="CDD" id="cd00657">
    <property type="entry name" value="Ferritin_like"/>
    <property type="match status" value="1"/>
</dbReference>
<evidence type="ECO:0000313" key="3">
    <source>
        <dbReference type="EMBL" id="AFA73085.1"/>
    </source>
</evidence>
<accession>H6MYU4</accession>
<dbReference type="InterPro" id="IPR029447">
    <property type="entry name" value="DUF4439"/>
</dbReference>
<dbReference type="AlphaFoldDB" id="H6MYU4"/>
<dbReference type="HOGENOM" id="CLU_764533_0_0_11"/>
<feature type="region of interest" description="Disordered" evidence="1">
    <location>
        <begin position="205"/>
        <end position="227"/>
    </location>
</feature>
<dbReference type="EMBL" id="CP003119">
    <property type="protein sequence ID" value="AFA73085.1"/>
    <property type="molecule type" value="Genomic_DNA"/>
</dbReference>
<feature type="compositionally biased region" description="Low complexity" evidence="1">
    <location>
        <begin position="152"/>
        <end position="163"/>
    </location>
</feature>
<gene>
    <name evidence="3" type="ordered locus">GPOL_c20460</name>
</gene>
<reference evidence="3 4" key="1">
    <citation type="journal article" date="2012" name="Appl. Environ. Microbiol.">
        <title>Involvement of two latex-clearing proteins during rubber degradation and insights into the subsequent degradation pathway revealed by the genome sequence of Gordonia polyisoprenivorans strain VH2.</title>
        <authorList>
            <person name="Hiessl S."/>
            <person name="Schuldes J."/>
            <person name="Thurmer A."/>
            <person name="Halbsguth T."/>
            <person name="Broker D."/>
            <person name="Angelov A."/>
            <person name="Liebl W."/>
            <person name="Daniel R."/>
            <person name="Steinbuchel A."/>
        </authorList>
    </citation>
    <scope>NUCLEOTIDE SEQUENCE [LARGE SCALE GENOMIC DNA]</scope>
    <source>
        <strain evidence="4">DSM 44266 / VH2</strain>
    </source>
</reference>